<dbReference type="RefSeq" id="WP_198140721.1">
    <property type="nucleotide sequence ID" value="NZ_CBCSCU010000004.1"/>
</dbReference>
<evidence type="ECO:0008006" key="2">
    <source>
        <dbReference type="Google" id="ProtNLM"/>
    </source>
</evidence>
<dbReference type="EMBL" id="CP157675">
    <property type="protein sequence ID" value="XBP71901.1"/>
    <property type="molecule type" value="Genomic_DNA"/>
</dbReference>
<sequence length="91" mass="10173">MSDLNRQQICAALGVSESTIRRLEHTGLPYTPVGSRSKRYDLAECKKWLKENQVCQSGKTQKVVNTSALWSAANAFTESFRKVQLRVTPSA</sequence>
<dbReference type="Gene3D" id="1.10.10.10">
    <property type="entry name" value="Winged helix-like DNA-binding domain superfamily/Winged helix DNA-binding domain"/>
    <property type="match status" value="1"/>
</dbReference>
<evidence type="ECO:0000313" key="1">
    <source>
        <dbReference type="EMBL" id="XBP71901.1"/>
    </source>
</evidence>
<dbReference type="SUPFAM" id="SSF46955">
    <property type="entry name" value="Putative DNA-binding domain"/>
    <property type="match status" value="1"/>
</dbReference>
<accession>A0AAU7LWC7</accession>
<proteinExistence type="predicted"/>
<name>A0AAU7LWC7_9BURK</name>
<dbReference type="AlphaFoldDB" id="A0AAU7LWC7"/>
<gene>
    <name evidence="1" type="ORF">ABLV49_08945</name>
</gene>
<dbReference type="InterPro" id="IPR036388">
    <property type="entry name" value="WH-like_DNA-bd_sf"/>
</dbReference>
<protein>
    <recommendedName>
        <fullName evidence="2">Helix-turn-helix domain-containing protein</fullName>
    </recommendedName>
</protein>
<reference evidence="1" key="1">
    <citation type="submission" date="2024-05" db="EMBL/GenBank/DDBJ databases">
        <authorList>
            <person name="Bunk B."/>
            <person name="Swiderski J."/>
            <person name="Sproer C."/>
            <person name="Thiel V."/>
        </authorList>
    </citation>
    <scope>NUCLEOTIDE SEQUENCE</scope>
    <source>
        <strain evidence="1">DSM 17735</strain>
    </source>
</reference>
<organism evidence="1">
    <name type="scientific">Polaromonas hydrogenivorans</name>
    <dbReference type="NCBI Taxonomy" id="335476"/>
    <lineage>
        <taxon>Bacteria</taxon>
        <taxon>Pseudomonadati</taxon>
        <taxon>Pseudomonadota</taxon>
        <taxon>Betaproteobacteria</taxon>
        <taxon>Burkholderiales</taxon>
        <taxon>Comamonadaceae</taxon>
        <taxon>Polaromonas</taxon>
    </lineage>
</organism>
<dbReference type="InterPro" id="IPR009061">
    <property type="entry name" value="DNA-bd_dom_put_sf"/>
</dbReference>